<dbReference type="InterPro" id="IPR004101">
    <property type="entry name" value="Mur_ligase_C"/>
</dbReference>
<dbReference type="SUPFAM" id="SSF51419">
    <property type="entry name" value="PLP-binding barrel"/>
    <property type="match status" value="1"/>
</dbReference>
<keyword evidence="3 5" id="KW-0663">Pyridoxal phosphate</keyword>
<dbReference type="GO" id="GO:0005524">
    <property type="term" value="F:ATP binding"/>
    <property type="evidence" value="ECO:0007669"/>
    <property type="project" value="InterPro"/>
</dbReference>
<protein>
    <recommendedName>
        <fullName evidence="5">Alanine racemase</fullName>
        <ecNumber evidence="5">5.1.1.1</ecNumber>
    </recommendedName>
</protein>
<dbReference type="SUPFAM" id="SSF50621">
    <property type="entry name" value="Alanine racemase C-terminal domain-like"/>
    <property type="match status" value="1"/>
</dbReference>
<dbReference type="GO" id="GO:0030170">
    <property type="term" value="F:pyridoxal phosphate binding"/>
    <property type="evidence" value="ECO:0007669"/>
    <property type="project" value="UniProtKB-UniRule"/>
</dbReference>
<dbReference type="GO" id="GO:0030632">
    <property type="term" value="P:D-alanine biosynthetic process"/>
    <property type="evidence" value="ECO:0007669"/>
    <property type="project" value="UniProtKB-UniRule"/>
</dbReference>
<comment type="cofactor">
    <cofactor evidence="2 5 6">
        <name>pyridoxal 5'-phosphate</name>
        <dbReference type="ChEBI" id="CHEBI:597326"/>
    </cofactor>
</comment>
<accession>A0A495J4C6</accession>
<dbReference type="Gene3D" id="3.40.1390.10">
    <property type="entry name" value="MurE/MurF, N-terminal domain"/>
    <property type="match status" value="1"/>
</dbReference>
<dbReference type="AlphaFoldDB" id="A0A495J4C6"/>
<dbReference type="InterPro" id="IPR001608">
    <property type="entry name" value="Ala_racemase_N"/>
</dbReference>
<dbReference type="UniPathway" id="UPA00042">
    <property type="reaction ID" value="UER00497"/>
</dbReference>
<comment type="catalytic activity">
    <reaction evidence="1 5">
        <text>L-alanine = D-alanine</text>
        <dbReference type="Rhea" id="RHEA:20249"/>
        <dbReference type="ChEBI" id="CHEBI:57416"/>
        <dbReference type="ChEBI" id="CHEBI:57972"/>
        <dbReference type="EC" id="5.1.1.1"/>
    </reaction>
</comment>
<comment type="pathway">
    <text evidence="5">Amino-acid biosynthesis; D-alanine biosynthesis; D-alanine from L-alanine: step 1/1.</text>
</comment>
<dbReference type="HAMAP" id="MF_01201">
    <property type="entry name" value="Ala_racemase"/>
    <property type="match status" value="1"/>
</dbReference>
<feature type="binding site" evidence="5 7">
    <location>
        <position position="589"/>
    </location>
    <ligand>
        <name>substrate</name>
    </ligand>
</feature>
<dbReference type="PANTHER" id="PTHR30511">
    <property type="entry name" value="ALANINE RACEMASE"/>
    <property type="match status" value="1"/>
</dbReference>
<name>A0A495J4C6_9SPHI</name>
<dbReference type="GO" id="GO:0005829">
    <property type="term" value="C:cytosol"/>
    <property type="evidence" value="ECO:0007669"/>
    <property type="project" value="TreeGrafter"/>
</dbReference>
<dbReference type="OrthoDB" id="9801978at2"/>
<dbReference type="InterPro" id="IPR011079">
    <property type="entry name" value="Ala_racemase_C"/>
</dbReference>
<proteinExistence type="inferred from homology"/>
<dbReference type="PRINTS" id="PR00992">
    <property type="entry name" value="ALARACEMASE"/>
</dbReference>
<dbReference type="Gene3D" id="3.20.20.10">
    <property type="entry name" value="Alanine racemase"/>
    <property type="match status" value="1"/>
</dbReference>
<dbReference type="GO" id="GO:0008784">
    <property type="term" value="F:alanine racemase activity"/>
    <property type="evidence" value="ECO:0007669"/>
    <property type="project" value="UniProtKB-UniRule"/>
</dbReference>
<evidence type="ECO:0000259" key="8">
    <source>
        <dbReference type="SMART" id="SM01005"/>
    </source>
</evidence>
<dbReference type="EC" id="5.1.1.1" evidence="5"/>
<dbReference type="CDD" id="cd00430">
    <property type="entry name" value="PLPDE_III_AR"/>
    <property type="match status" value="1"/>
</dbReference>
<evidence type="ECO:0000256" key="2">
    <source>
        <dbReference type="ARBA" id="ARBA00001933"/>
    </source>
</evidence>
<reference evidence="9 10" key="1">
    <citation type="submission" date="2018-10" db="EMBL/GenBank/DDBJ databases">
        <title>Genomic Encyclopedia of Archaeal and Bacterial Type Strains, Phase II (KMG-II): from individual species to whole genera.</title>
        <authorList>
            <person name="Goeker M."/>
        </authorList>
    </citation>
    <scope>NUCLEOTIDE SEQUENCE [LARGE SCALE GENOMIC DNA]</scope>
    <source>
        <strain evidence="9 10">DSM 18602</strain>
    </source>
</reference>
<evidence type="ECO:0000313" key="9">
    <source>
        <dbReference type="EMBL" id="RKR83830.1"/>
    </source>
</evidence>
<dbReference type="SMART" id="SM01005">
    <property type="entry name" value="Ala_racemase_C"/>
    <property type="match status" value="1"/>
</dbReference>
<dbReference type="SUPFAM" id="SSF63418">
    <property type="entry name" value="MurE/MurF N-terminal domain"/>
    <property type="match status" value="1"/>
</dbReference>
<dbReference type="Gene3D" id="3.40.1190.10">
    <property type="entry name" value="Mur-like, catalytic domain"/>
    <property type="match status" value="1"/>
</dbReference>
<feature type="modified residue" description="N6-(pyridoxal phosphate)lysine" evidence="5 6">
    <location>
        <position position="491"/>
    </location>
</feature>
<dbReference type="SUPFAM" id="SSF53244">
    <property type="entry name" value="MurD-like peptide ligases, peptide-binding domain"/>
    <property type="match status" value="1"/>
</dbReference>
<evidence type="ECO:0000256" key="6">
    <source>
        <dbReference type="PIRSR" id="PIRSR600821-50"/>
    </source>
</evidence>
<feature type="domain" description="Alanine racemase C-terminal" evidence="8">
    <location>
        <begin position="697"/>
        <end position="821"/>
    </location>
</feature>
<dbReference type="FunFam" id="3.20.20.10:FF:000002">
    <property type="entry name" value="Alanine racemase"/>
    <property type="match status" value="1"/>
</dbReference>
<sequence length="823" mass="92334">MLGNQYSISNIQQITGATGTIAHNVTVINLITDSRKINNPGASLFFALSGRRDGHDYIPEVYKAGVRNFVISKPPAKAESFPDANFLLVADVLTALQQLAAYHRAKFDALEVIGITGSNGKTIVKEWLYQLMCPDKKIVRNPKSYNSQIGVALSVWQIDAQYNLGIFEAGISTVGEMEKLEPMIKPTIGVLTHMGSAHDEGFANAEQKLEEKLKLFTNCQTVIYHYDTLIKYKAQVPGKTNFCWSRNFREADLHVFSETIIANKYYLRGTYKSKEIECLVPFIDAASVENAIFCWATMLALGYDAQICDDRLEKLVTVSMRMELKQGINNCSIIDDSYNSDTQSLEIALDFLNQQNQHQTRTLILSDIFQSGLEHNVLYKQVAQLVAQKQVDKFIGVGKALSAHQALFSTAQKYFFSDTDALLSVLPDLNFEDETILIKGSRAFEFERVSHALVQKAHETVMEINLNALQNNLNFYRSKLNANVKIMAMVKAFSYGSGSFEVANMLQFNKVDYLAVAYIDEGIALRNAGISLPIMVLNPETSAFDKMVEFTLQPEIYSFTLLDEFVKFAQLKNIFDYPIHLKIDTGMHRLGFEDFEIEALCDLLETNKYIQVQSVFSHLVASDAEVHDTFTLNQIRAFEKAYHQIQGALKYKVLRHMANTSAITRWPVAQFDMVRLGIGLYGIDGAINNEVNPLQAVATLKTSISQVKKIRAGETIGYNRNGSLPHDGKIATVRIGYADGYLRAFGNGVGKMLVKGVLVPTVGNISMDMCMIDVSAVEVKEGDEVIVFNEEYKIEELAKQINTIPYEILTNVSQRVKRVYFYE</sequence>
<dbReference type="InterPro" id="IPR036615">
    <property type="entry name" value="Mur_ligase_C_dom_sf"/>
</dbReference>
<dbReference type="Pfam" id="PF01168">
    <property type="entry name" value="Ala_racemase_N"/>
    <property type="match status" value="1"/>
</dbReference>
<dbReference type="Gene3D" id="3.90.190.20">
    <property type="entry name" value="Mur ligase, C-terminal domain"/>
    <property type="match status" value="1"/>
</dbReference>
<keyword evidence="4 5" id="KW-0413">Isomerase</keyword>
<dbReference type="EMBL" id="RBKU01000001">
    <property type="protein sequence ID" value="RKR83830.1"/>
    <property type="molecule type" value="Genomic_DNA"/>
</dbReference>
<comment type="function">
    <text evidence="5">Catalyzes the interconversion of L-alanine and D-alanine. May also act on other amino acids.</text>
</comment>
<dbReference type="InterPro" id="IPR035911">
    <property type="entry name" value="MurE/MurF_N"/>
</dbReference>
<comment type="caution">
    <text evidence="9">The sequence shown here is derived from an EMBL/GenBank/DDBJ whole genome shotgun (WGS) entry which is preliminary data.</text>
</comment>
<evidence type="ECO:0000256" key="5">
    <source>
        <dbReference type="HAMAP-Rule" id="MF_01201"/>
    </source>
</evidence>
<gene>
    <name evidence="9" type="ORF">BDD43_4045</name>
</gene>
<evidence type="ECO:0000256" key="7">
    <source>
        <dbReference type="PIRSR" id="PIRSR600821-52"/>
    </source>
</evidence>
<feature type="active site" description="Proton acceptor; specific for L-alanine" evidence="5">
    <location>
        <position position="718"/>
    </location>
</feature>
<dbReference type="InterPro" id="IPR000821">
    <property type="entry name" value="Ala_racemase"/>
</dbReference>
<feature type="active site" description="Proton acceptor; specific for D-alanine" evidence="5">
    <location>
        <position position="491"/>
    </location>
</feature>
<dbReference type="Pfam" id="PF02875">
    <property type="entry name" value="Mur_ligase_C"/>
    <property type="match status" value="1"/>
</dbReference>
<dbReference type="Pfam" id="PF00842">
    <property type="entry name" value="Ala_racemase_C"/>
    <property type="match status" value="1"/>
</dbReference>
<organism evidence="9 10">
    <name type="scientific">Mucilaginibacter gracilis</name>
    <dbReference type="NCBI Taxonomy" id="423350"/>
    <lineage>
        <taxon>Bacteria</taxon>
        <taxon>Pseudomonadati</taxon>
        <taxon>Bacteroidota</taxon>
        <taxon>Sphingobacteriia</taxon>
        <taxon>Sphingobacteriales</taxon>
        <taxon>Sphingobacteriaceae</taxon>
        <taxon>Mucilaginibacter</taxon>
    </lineage>
</organism>
<feature type="binding site" evidence="5 7">
    <location>
        <position position="767"/>
    </location>
    <ligand>
        <name>substrate</name>
    </ligand>
</feature>
<dbReference type="SUPFAM" id="SSF53623">
    <property type="entry name" value="MurD-like peptide ligases, catalytic domain"/>
    <property type="match status" value="1"/>
</dbReference>
<dbReference type="PANTHER" id="PTHR30511:SF0">
    <property type="entry name" value="ALANINE RACEMASE, CATABOLIC-RELATED"/>
    <property type="match status" value="1"/>
</dbReference>
<dbReference type="Pfam" id="PF08245">
    <property type="entry name" value="Mur_ligase_M"/>
    <property type="match status" value="1"/>
</dbReference>
<dbReference type="InterPro" id="IPR013221">
    <property type="entry name" value="Mur_ligase_cen"/>
</dbReference>
<evidence type="ECO:0000256" key="4">
    <source>
        <dbReference type="ARBA" id="ARBA00023235"/>
    </source>
</evidence>
<dbReference type="RefSeq" id="WP_121199285.1">
    <property type="nucleotide sequence ID" value="NZ_RBKU01000001.1"/>
</dbReference>
<evidence type="ECO:0000256" key="3">
    <source>
        <dbReference type="ARBA" id="ARBA00022898"/>
    </source>
</evidence>
<dbReference type="InterPro" id="IPR036565">
    <property type="entry name" value="Mur-like_cat_sf"/>
</dbReference>
<dbReference type="Gene3D" id="2.40.37.10">
    <property type="entry name" value="Lyase, Ornithine Decarboxylase, Chain A, domain 1"/>
    <property type="match status" value="1"/>
</dbReference>
<dbReference type="InterPro" id="IPR029066">
    <property type="entry name" value="PLP-binding_barrel"/>
</dbReference>
<dbReference type="NCBIfam" id="TIGR00492">
    <property type="entry name" value="alr"/>
    <property type="match status" value="1"/>
</dbReference>
<comment type="similarity">
    <text evidence="5">Belongs to the alanine racemase family.</text>
</comment>
<evidence type="ECO:0000256" key="1">
    <source>
        <dbReference type="ARBA" id="ARBA00000316"/>
    </source>
</evidence>
<dbReference type="Proteomes" id="UP000268007">
    <property type="component" value="Unassembled WGS sequence"/>
</dbReference>
<evidence type="ECO:0000313" key="10">
    <source>
        <dbReference type="Proteomes" id="UP000268007"/>
    </source>
</evidence>
<keyword evidence="10" id="KW-1185">Reference proteome</keyword>
<dbReference type="NCBIfam" id="NF008897">
    <property type="entry name" value="PRK11930.1"/>
    <property type="match status" value="1"/>
</dbReference>
<dbReference type="GO" id="GO:0016881">
    <property type="term" value="F:acid-amino acid ligase activity"/>
    <property type="evidence" value="ECO:0007669"/>
    <property type="project" value="InterPro"/>
</dbReference>
<dbReference type="InterPro" id="IPR009006">
    <property type="entry name" value="Ala_racemase/Decarboxylase_C"/>
</dbReference>